<proteinExistence type="predicted"/>
<dbReference type="EMBL" id="JARK01000238">
    <property type="protein sequence ID" value="EYC39874.1"/>
    <property type="molecule type" value="Genomic_DNA"/>
</dbReference>
<sequence length="198" mass="22379">MIFFLFLSMLFTCSEACQISKDWKTCKCPIEDGPMGAFQLVSGYFTPKILKQLIDVAAESICNQRTMKQIKDDILKAIPLKLSISQMLEFTAMKKGADNCLKSLGSNIDKLIDKASNPLSAYLNKDYNKLKKLGLDTTKKTGKKCNAILPDLYKQACPMLTEHYVKKGIQAVKPKLAPQEWKCLVEKAAKLVRWTRYI</sequence>
<feature type="chain" id="PRO_5001494604" description="Surfactant protein B" evidence="1">
    <location>
        <begin position="17"/>
        <end position="198"/>
    </location>
</feature>
<comment type="caution">
    <text evidence="2">The sequence shown here is derived from an EMBL/GenBank/DDBJ whole genome shotgun (WGS) entry which is preliminary data.</text>
</comment>
<evidence type="ECO:0008006" key="4">
    <source>
        <dbReference type="Google" id="ProtNLM"/>
    </source>
</evidence>
<keyword evidence="3" id="KW-1185">Reference proteome</keyword>
<dbReference type="Proteomes" id="UP000024635">
    <property type="component" value="Unassembled WGS sequence"/>
</dbReference>
<reference evidence="3" key="1">
    <citation type="journal article" date="2015" name="Nat. Genet.">
        <title>The genome and transcriptome of the zoonotic hookworm Ancylostoma ceylanicum identify infection-specific gene families.</title>
        <authorList>
            <person name="Schwarz E.M."/>
            <person name="Hu Y."/>
            <person name="Antoshechkin I."/>
            <person name="Miller M.M."/>
            <person name="Sternberg P.W."/>
            <person name="Aroian R.V."/>
        </authorList>
    </citation>
    <scope>NUCLEOTIDE SEQUENCE</scope>
    <source>
        <strain evidence="3">HY135</strain>
    </source>
</reference>
<evidence type="ECO:0000313" key="2">
    <source>
        <dbReference type="EMBL" id="EYC39874.1"/>
    </source>
</evidence>
<keyword evidence="1" id="KW-0732">Signal</keyword>
<feature type="signal peptide" evidence="1">
    <location>
        <begin position="1"/>
        <end position="16"/>
    </location>
</feature>
<name>A0A016WJ66_9BILA</name>
<organism evidence="2 3">
    <name type="scientific">Ancylostoma ceylanicum</name>
    <dbReference type="NCBI Taxonomy" id="53326"/>
    <lineage>
        <taxon>Eukaryota</taxon>
        <taxon>Metazoa</taxon>
        <taxon>Ecdysozoa</taxon>
        <taxon>Nematoda</taxon>
        <taxon>Chromadorea</taxon>
        <taxon>Rhabditida</taxon>
        <taxon>Rhabditina</taxon>
        <taxon>Rhabditomorpha</taxon>
        <taxon>Strongyloidea</taxon>
        <taxon>Ancylostomatidae</taxon>
        <taxon>Ancylostomatinae</taxon>
        <taxon>Ancylostoma</taxon>
    </lineage>
</organism>
<accession>A0A016WJ66</accession>
<evidence type="ECO:0000256" key="1">
    <source>
        <dbReference type="SAM" id="SignalP"/>
    </source>
</evidence>
<dbReference type="OrthoDB" id="5895551at2759"/>
<dbReference type="AlphaFoldDB" id="A0A016WJ66"/>
<evidence type="ECO:0000313" key="3">
    <source>
        <dbReference type="Proteomes" id="UP000024635"/>
    </source>
</evidence>
<gene>
    <name evidence="2" type="primary">Acey_s0638.g978</name>
    <name evidence="2" type="ORF">Y032_0638g978</name>
</gene>
<protein>
    <recommendedName>
        <fullName evidence="4">Surfactant protein B</fullName>
    </recommendedName>
</protein>